<dbReference type="Pfam" id="PF08242">
    <property type="entry name" value="Methyltransf_12"/>
    <property type="match status" value="1"/>
</dbReference>
<dbReference type="Gene3D" id="3.30.559.30">
    <property type="entry name" value="Nonribosomal peptide synthetase, condensation domain"/>
    <property type="match status" value="3"/>
</dbReference>
<keyword evidence="4" id="KW-0596">Phosphopantetheine</keyword>
<dbReference type="SUPFAM" id="SSF53474">
    <property type="entry name" value="alpha/beta-Hydrolases"/>
    <property type="match status" value="1"/>
</dbReference>
<comment type="caution">
    <text evidence="15">The sequence shown here is derived from an EMBL/GenBank/DDBJ whole genome shotgun (WGS) entry which is preliminary data.</text>
</comment>
<dbReference type="SUPFAM" id="SSF51735">
    <property type="entry name" value="NAD(P)-binding Rossmann-fold domains"/>
    <property type="match status" value="1"/>
</dbReference>
<dbReference type="NCBIfam" id="TIGR01733">
    <property type="entry name" value="AA-adenyl-dom"/>
    <property type="match status" value="3"/>
</dbReference>
<feature type="active site" description="Proton acceptor; for dehydratase activity" evidence="10">
    <location>
        <position position="1711"/>
    </location>
</feature>
<feature type="domain" description="Ketosynthase family 3 (KS3)" evidence="13">
    <location>
        <begin position="1071"/>
        <end position="1504"/>
    </location>
</feature>
<evidence type="ECO:0000256" key="8">
    <source>
        <dbReference type="ARBA" id="ARBA00022737"/>
    </source>
</evidence>
<feature type="domain" description="Carrier" evidence="12">
    <location>
        <begin position="3817"/>
        <end position="3890"/>
    </location>
</feature>
<evidence type="ECO:0000259" key="13">
    <source>
        <dbReference type="PROSITE" id="PS52004"/>
    </source>
</evidence>
<accession>A0ABT8WUV6</accession>
<evidence type="ECO:0000256" key="1">
    <source>
        <dbReference type="ARBA" id="ARBA00001957"/>
    </source>
</evidence>
<dbReference type="Gene3D" id="3.40.50.980">
    <property type="match status" value="6"/>
</dbReference>
<evidence type="ECO:0000256" key="2">
    <source>
        <dbReference type="ARBA" id="ARBA00004496"/>
    </source>
</evidence>
<evidence type="ECO:0000256" key="4">
    <source>
        <dbReference type="ARBA" id="ARBA00022450"/>
    </source>
</evidence>
<dbReference type="PROSITE" id="PS00455">
    <property type="entry name" value="AMP_BINDING"/>
    <property type="match status" value="3"/>
</dbReference>
<dbReference type="InterPro" id="IPR013217">
    <property type="entry name" value="Methyltransf_12"/>
</dbReference>
<feature type="region of interest" description="N-terminal hotdog fold" evidence="10">
    <location>
        <begin position="641"/>
        <end position="761"/>
    </location>
</feature>
<dbReference type="Gene3D" id="3.30.559.10">
    <property type="entry name" value="Chloramphenicol acetyltransferase-like domain"/>
    <property type="match status" value="3"/>
</dbReference>
<dbReference type="InterPro" id="IPR016039">
    <property type="entry name" value="Thiolase-like"/>
</dbReference>
<dbReference type="PANTHER" id="PTHR43775">
    <property type="entry name" value="FATTY ACID SYNTHASE"/>
    <property type="match status" value="1"/>
</dbReference>
<dbReference type="SUPFAM" id="SSF53335">
    <property type="entry name" value="S-adenosyl-L-methionine-dependent methyltransferases"/>
    <property type="match status" value="1"/>
</dbReference>
<dbReference type="InterPro" id="IPR020845">
    <property type="entry name" value="AMP-binding_CS"/>
</dbReference>
<dbReference type="InterPro" id="IPR045851">
    <property type="entry name" value="AMP-bd_C_sf"/>
</dbReference>
<dbReference type="Gene3D" id="3.10.129.110">
    <property type="entry name" value="Polyketide synthase dehydratase"/>
    <property type="match status" value="3"/>
</dbReference>
<feature type="domain" description="Carrier" evidence="12">
    <location>
        <begin position="7617"/>
        <end position="7693"/>
    </location>
</feature>
<feature type="compositionally biased region" description="Basic and acidic residues" evidence="11">
    <location>
        <begin position="916"/>
        <end position="929"/>
    </location>
</feature>
<dbReference type="SUPFAM" id="SSF53901">
    <property type="entry name" value="Thiolase-like"/>
    <property type="match status" value="5"/>
</dbReference>
<dbReference type="CDD" id="cd12117">
    <property type="entry name" value="A_NRPS_Srf_like"/>
    <property type="match status" value="1"/>
</dbReference>
<dbReference type="CDD" id="cd02440">
    <property type="entry name" value="AdoMet_MTases"/>
    <property type="match status" value="1"/>
</dbReference>
<evidence type="ECO:0000256" key="5">
    <source>
        <dbReference type="ARBA" id="ARBA00022490"/>
    </source>
</evidence>
<dbReference type="InterPro" id="IPR029063">
    <property type="entry name" value="SAM-dependent_MTases_sf"/>
</dbReference>
<feature type="domain" description="Carrier" evidence="12">
    <location>
        <begin position="940"/>
        <end position="1014"/>
    </location>
</feature>
<reference evidence="15" key="1">
    <citation type="submission" date="2023-07" db="EMBL/GenBank/DDBJ databases">
        <title>Two novel species in the genus Flavivirga.</title>
        <authorList>
            <person name="Kwon K."/>
        </authorList>
    </citation>
    <scope>NUCLEOTIDE SEQUENCE</scope>
    <source>
        <strain evidence="15">KACC 14158</strain>
    </source>
</reference>
<dbReference type="Pfam" id="PF13193">
    <property type="entry name" value="AMP-binding_C"/>
    <property type="match status" value="3"/>
</dbReference>
<dbReference type="PANTHER" id="PTHR43775:SF37">
    <property type="entry name" value="SI:DKEY-61P9.11"/>
    <property type="match status" value="1"/>
</dbReference>
<feature type="active site" description="Proton acceptor; for dehydratase activity" evidence="10">
    <location>
        <position position="670"/>
    </location>
</feature>
<dbReference type="SUPFAM" id="SSF47336">
    <property type="entry name" value="ACP-like"/>
    <property type="match status" value="7"/>
</dbReference>
<dbReference type="PROSITE" id="PS50075">
    <property type="entry name" value="CARRIER"/>
    <property type="match status" value="6"/>
</dbReference>
<dbReference type="Pfam" id="PF08659">
    <property type="entry name" value="KR"/>
    <property type="match status" value="1"/>
</dbReference>
<dbReference type="Gene3D" id="1.10.1240.100">
    <property type="match status" value="3"/>
</dbReference>
<gene>
    <name evidence="15" type="ORF">Q4Q40_22450</name>
</gene>
<feature type="domain" description="Carrier" evidence="12">
    <location>
        <begin position="2381"/>
        <end position="2458"/>
    </location>
</feature>
<dbReference type="InterPro" id="IPR013968">
    <property type="entry name" value="PKS_KR"/>
</dbReference>
<dbReference type="EMBL" id="JAUOEL010000010">
    <property type="protein sequence ID" value="MDO5976970.1"/>
    <property type="molecule type" value="Genomic_DNA"/>
</dbReference>
<dbReference type="Pfam" id="PF21089">
    <property type="entry name" value="PKS_DH_N"/>
    <property type="match status" value="3"/>
</dbReference>
<dbReference type="InterPro" id="IPR010071">
    <property type="entry name" value="AA_adenyl_dom"/>
</dbReference>
<dbReference type="Gene3D" id="3.40.50.150">
    <property type="entry name" value="Vaccinia Virus protein VP39"/>
    <property type="match status" value="1"/>
</dbReference>
<comment type="pathway">
    <text evidence="3">Antibiotic biosynthesis.</text>
</comment>
<feature type="active site" description="Proton acceptor; for dehydratase activity" evidence="10">
    <location>
        <position position="3156"/>
    </location>
</feature>
<dbReference type="RefSeq" id="WP_303304305.1">
    <property type="nucleotide sequence ID" value="NZ_JAUOEL010000010.1"/>
</dbReference>
<dbReference type="InterPro" id="IPR020841">
    <property type="entry name" value="PKS_Beta-ketoAc_synthase_dom"/>
</dbReference>
<feature type="domain" description="Carrier" evidence="12">
    <location>
        <begin position="6532"/>
        <end position="6607"/>
    </location>
</feature>
<keyword evidence="5" id="KW-0963">Cytoplasm</keyword>
<feature type="region of interest" description="Disordered" evidence="11">
    <location>
        <begin position="1"/>
        <end position="24"/>
    </location>
</feature>
<keyword evidence="8" id="KW-0677">Repeat</keyword>
<dbReference type="PROSITE" id="PS52019">
    <property type="entry name" value="PKS_MFAS_DH"/>
    <property type="match status" value="3"/>
</dbReference>
<feature type="compositionally biased region" description="Polar residues" evidence="11">
    <location>
        <begin position="1"/>
        <end position="17"/>
    </location>
</feature>
<dbReference type="CDD" id="cd08953">
    <property type="entry name" value="KR_2_SDR_x"/>
    <property type="match status" value="1"/>
</dbReference>
<name>A0ABT8WUV6_9FLAO</name>
<sequence>MQNSLKTPSANTLETSAKNNNTNTKKKDSIAIIGMAGFFPESDSIEEFWHQLERQECLIKEIPDDHDPDETVLSKKGAFIKNLRRFDANLYHTISAEAKYMTPQQRLLLMSVWHMFEDACILPASLENKRVAVIVGKEINPYAEYLNKAPITAFTNLSMFDTYLPNRISHFFNLKGPSYCIDTSCTSGLTALHQGKKMLKNNEVDYVVVAGVNLIYGKEWTKSFYAGTESLGLMTKGGSSNTPFQNEASGFTSSEGVISLLLKRGDKALEADDNIHAFVLGSSSNHAGHAGNITFPDAKQQSSAIIEAVNEAGVPLHSITHIEAHASSSVLADSEEIKAFKLAENHFKKGKGKQKQTTAPCTISSLKPNIGHMHAASGLASLVRLVYAFKKQKKLGIKDFTNLGDEISLEKSRYYMSANDEDWSRLKDADQKEIPRRGAINNYGGGGNNIHMILEEHIAEKEEKKDSGVYFLAISVAEEPQFLDYATHIKNYLATNDCNELEVEYNYLVGRKVLGHRIVFRYKTIENLIQKLSKFIDSEGKSGYYTKGNSKDSLDLNEIFLKNGKIVKFLNDLNDHEDKSFLFDLWTKGYETPIQEFYKSIPVHKTSLPGYPFKLDTYWLDIYQDSANNSGNGSYFGSLMHPLLHNNESNVSEQKYKSIFTGNEPFLDHHQIRGEKVLPGVAYLELAREVGSRSLEKQVTQLKDVVWLNPIRVNKDPKEIQISLFEDHHDIAYEVYSKSTENPDEEIIHSKGKLSTEPQIQPDPVDIEKIKASLKNEKSGKAYYALFEKLGLNLGTSFKGIESLFYSDSAALSKIALPKEEHFILQPGLLDSALQTCVGLNLGQGRTTLNIPFSIKDAMIFGDVHQTRWCYVRKSENNKSGSHIVNYDVDLIAEFGEVLLSFKDFVALPVDGVKQESIESEEKTNEEAKSAATDSSPYQVDVEKVILEFVSDLLGKDPSIIPTQTTLGDYGFDSIVMTELTNVLNDYYDIDLSPTAFFNYPNIEKLAFHISEDYLENVQKLHKLGVQSGEKPEKALPLLKSKTIDKLSKKKRFFFKNHSNSGGHLSSKSNNEPIAVIGMSCRFPGSPDADSFWENLKNNKDLISEVPEDRWDWQELFGDPQVEKGKTKSKWGGFIEDMDKFDPLYFKISPLEAELMDPQQRLTLEATYHALEDAGIPFEKIKGTNTGVFMGVCTNDYSSMTIKHTDDTSLAQYSTGTSDSVLVNRISYLLDLHGPSEPIDTACSSSLIAIHRAVEHIRSGRCNMVISGGVNALLSPELTLSFSQAGMLSEDGRCKTFDQSANGYVRGEGVGVVVLKSLSQAEADGDRIHAVIRGTSENHGGSANTLTSPNPNAQRDLLLEAYRSANIDPRNIGYMEAHGTGTPLGDPIETEGLKLAFKELYKDRGLDFPEVPHVKVGSAKTNIGHLEAAAGVAGVIKVIQSLKHKMIPGNPHLKTPNEYLKLKNTPLSLQKDTTSWEANGDHPRVGGVSSFGFGGANSHIILEEYHQKLREYQSNDLAIILLSAKNPERLNAQVSNLISYLEEHDSVNIFDIAYTLQLGREAMEERLSLVVNTVDELKSKLIAYNSGKGTSVFKGNIKKNSNDIMLTGSAGKSYIETAIRDKEAVSLVQLWVKGVIIDWNMLYSEENIPNKINLPVYPFAKERYWITKSKTTGLSNGIGKLHPLLHQNRSNMEEQKFTSIYSGKESFLSEHIVRGEKILPGVAYLELVREAGAQSLDQPVTQLKDIKWLDPIRVNGETKAIQVSLFEDEGNIGYEVYSQSEDNQEVIHAQGILSTEPLLMLPKVDIAQIKSRLTHQKAGAEYYKELKSWGLNLGRSFQGMETLYFSEEEALNKIRLDIKPDYVLQPSLMDSALHTCLGINFIEDSNVLKLPYAVDDVTIYGDVSRTSWCYARDSKSGRGYDIDLLSDEGDVLLRFVDFIALPVEGVQDTIDTSKENYASLDFYTGTWKETPVQQLDSKISNEIVLLAGGSDRLAEKVSKALHNDVIAINENNEIDFYTKVQEIIKSKIHVTEHTHITVIYRNQDVVNYSFVRGLLKTSELENPKLKGKVIGVDSLSIKELSALVDILQSEHQDSTKEVRYVSGQREVQHLEPVALSDSQAVVKENGVYLITGGTGGLGKLFVSYLAEGKNVKLILTGRSKTSRLSAAALKKVNASYHCCNVTDKDAVDALIHEILDTHGKLNGIIHAAGVLKDSFLINKSEEEARAVLSPKIDGAKYIDQATKEIDLDFMLYCSSIAGVLGNVGQADYASANIWLNDYARHRNELVRKGKRKGHAISINWSLWKDAGMQMDAESEKYLEKKWGIQPLPSNQGIIAFEKLLKSNLSQVVVTYGKGKKIASKLVRNYQEKAKSVETPVLNASVLVAKVEKVLLEMVSSVLKLEISALDPEKDFGDYGLDSILLTRLSNVLNDYYDIDLLPTSFFNYPTIAELTLFLSETYVDELSKVHKPETAPSETAETQVEEAKISFDVSKRKRQFSRKGIVTQSSDSLVTKALSNEPIAIVGMSCRFPESPDPDSFWENLKNNKDLISEIPETRWNWQELYGDPQVEKGKTKSKWGGFIDDIDKFDPLYFKISPLEAELMDPQQRLTLEATYHALEDAGIPYEKLKGTNTGVFIGVSGTDYSLMVTKHTDDTSLAQYSTGSTHSILVNRISYLLGLHGPSEPIDTACSSSLIAVHRAVEHIRSGRCDVVISGGVNALLSPELTLSFSQAGMLSEDGRCKTFDQSANGYVRGEGVGIVVLKSLSRAKADGDRIHAVIRGTSENHGGSANTLTSPNPNAQRDLLLEAYRSANIDPRNIGYMEAHGTGTPLGDPIETEGLKLAFKELYKDKGLKLPEVPHVKIGSVKTNIGHLEAAAGVAGMIKVIQSLKHKMIPGNPHLKTPNEYLKLKNSPLTLQKDTTSWEAKENHPRVAGVSSFGFGGANSHIILEEYHQELKEYQSNDPAIILLSAKNPERLQAQVSNLVNYLETNSPVNLYDVAYTLQLGRESMEERLSLVVNNIEELKSKLSTYQSGKRTSVFTGNIKKDNNDIMLTGSAGKSYIETAIRDKEAVSLAQLWVKGVIIDWNMLYSEENIPNKINLPVYPFAKERYWITKSKTTELSNGIGKLHPLLHQNRSNMEEQKFTSIYSGKESFLSEHIVRGEKILPGVAYLELVREAGAQSLDQPVTQLKDIKWLDPIRVNGETKAIQVSLFEDEGNIGYEVYSQSEDNQEVIHAQGILSTEPLLMLPKVDIAQIKSRLTHQKAGAEYYEELKSWGLNLGRSFQGMETLYFSEEEALNKIRLDIKPDYVLQPGLMDSALHTCLGINFIEDSSVLKLPDSVGEVTIYGDVSKTSLCYARKSQEGRGYDIDLLSDEGDVLLRFKNYITSVENGNKPNHEVQITTNKQKEPKEKIFSQSVTSTLKISKIKEEKKVIEVEAETTLKDICYKGILQVLMGMGIENGSDADMEKLRIDLGIIDKYQRLFNELIRSLSISNYLSIEENKLVVFKDTLKLFKLEETFNSAKEAYPDYTAYFNLLEACLKSFEGILKGTIRSTDIIFPEGSMDLVAGIYKKNEHVDYFNRLLCQLVKTAVKNSIANLEEGEKFTLLEVGAGTGGTSELLFEVLKEFKDHIRYIYTDISKSFLIYAEDKYRDVATYLETTLFNIEKTPVNQGIDFGTCDMVIGANVVHATKDIKTSISNIKSVLKKEGILLLNELAETEMFFTLTFGLLEGWWLYQDSELRLEGSPGLPEENWKKVFTNTGFDNVVFYPQNEKSTQQIIVAKSDGEIEISSELEQETESKHTKKIEDSNFSSNTKLVQNAENYLKEIISRVLKLDKDRINTKADFGSMGIDSILIGSITKEISEDFPELSASVFFEYLTINELASYFVEEYESFFKKEDNNGDLSTINDGLKMKESQSLKFSKRKRFSSKAINSSETNKKNVVTVAPKEQEVKQQYETVDSEKLDVAIIGMGGRFSSASTEEELWDKTISNSQLKVDGLNAEVSYGKLADLEYESVCATLNLSEFDLSMMSFQERLIFEELTKSMLKYGVKKEDLSSKPTGVFLAAQQQIYKGGTGDSFSLVHLIPNKISYHLNLKGPSEFVNTACTSSYVAIHRAIQSMASGECEQAIIGGINVISPEEMSIEISEFNEVFSKKGYTLSFGDNADGYVRSEGVGVLIIKLLEHAKKENNQVLGVIKGSSVFHGGKGFSFDAPNPKGLKNVIEKSLMKSSIPVDTIDYVEAHGIANRIADAMELEAIDSVYKKYSKNPKKKWHIGTVKPVIGHTELVSGIASIIKVLKAFEHKMIPGIAGLEQINTELNPNHSLVFNKQSQYWENGNHPRRAALNSYAVGGMNAHIVLEEYSKPGVDKEPRNSTFEERKGENRTNQEANNRESLQNKIKSIAEDTFEIKMEALDLSLSPIDYDFDSVKVIQFVRRINEYFEVEVKMGQILSADDFESAFNIIEMAITNLNGNVDEKEKEKKTLPEKYPLSEGQKGLWHIQLFDPNSIVYNVPVGLCLKGDIDADLIYKVAEHILEAYPALRVVFAMDAEGELFQELRPANGLLLQDVQELKDDENSNDVFKRLLHTPFDLSKEVIRLHVRINKREQKTYALFVIHHAVFDGTSFTPFISMFTKSLKQLRMGNSLSKNRASDRTYFDFVAWEIDYIQSKQGLEDLSYWQEKLSGDIEKLSLPYDHVDEEALEVYETNGIEKIELDGELLKVLKSNAKSLKVNLSLYLLVAFKILLNRLTNQEDILVTMPTSGRPKEEFEKGIGYYVNMMLTRTEVSGEKGFLDVLKALKSEFMVAIDHLKYPYPKMLTEIGLVKGSGDTLFSTSFIYQNIFDETLNLNPEAEVRFMDSVQQEIINEYSMEILDLEEQFTIQIKYKKKLFSDSSIKRHLEYYKRILEATITNPNIKVTNVKMLSEKEESQQLYVWNDTKVTYPKGKSIHELFETQAKQTPNKIALMFEGTALTYEALEFRSRKLAIYLQNRGVKTETLVGIFMERSIEVIVTILGVLRSGGAYVPIDCDYPNERINYIVNDSIVNGNDENATKLILTQDYLKKDLVNTIENQNIEVFSIASDWNDNEIILNTTENLKSVGTPNNVAYIMYTSGSTGQPKGVVVEHKNVVRLVKNSNFYAFCSEDVLLTTGALSFDATTVEFFGPLLNGGKLVVSSREVLLNNQLLSQIIIKNNVNIMWFTSGWLNQIVEADCDLFKNLKTVLVGGEKLSPKHIRELKNNCHDLEIINGYGPTENTTFSLTYKIEEVDDSDIPIGKPINNTTAYILNDSNKLQPVGVSGELCLGGDGVARGYLNRQDLTDEKFISNFFDKGRLYKTGDLARWLPDGNIEFIGRIDNQVKIRGFRIELGEIENAINNHEHVQSSVVIIKDYNGSKNLIAFCILERTELNVPGLKDYLSKTLPDYMIPASIVPIEEIPLTVNGKIDRKALLNRNIEVSREAKFISPTTETEERLAEIWQEILSIDQVSLNDNFFELGGHSLLVTKLLSRIHKKFNVDLELSKLFDFPDLQGLAKEVDSSQLKLLPPITIVEKREQLPLSSAQQRLWFLAEIGQGNRYHVPAKFRIKGALNIHALEQSLVYLINRHESLRTTFRKNDSENAFQHIDSNAMIDVVIVDCTKFSLQEKENETQKLFKSLVYKPFDLSKGPLLRFLIITLDKDEFLFGLCMHHIISDAWSINIMFRELNEIYAAYIKGNSPTLKPLPVQYIDYTMWQHDLFKNDLFSKGLAHWVSHLKNYTNLSLPQDFARPQISSGKGKRLTIEFEASTLNQLKQFSVHSGGTLFTSLMTGVYILLHKYSHQDDICVGVTAANRPHSNLEDLIGFFINTLVNRIQFDQDDTLLDIFKKTHQELIRSQEYQNIPFDRIVDAIQPERDTARTPIFQVMVNYASIDEPLELKESTVVFEPLEYNASKFDLTFDFSNNPKNDSLILSLEYNTDIFSEDTVKRFLIDIQSILTSLPKQQDSLLKEYSFLTKKEQYKLLENFNVTNIAFPKDQCIHNIFETQAKQIPNNIALSFEDEEITYKELEYRSKKLALYLQKQGVKPDTLIGICIGRSIEMVVAILGVLRSGGTYVPIDPEYPQDRINYMLNDSVLSGNDENAVKFVITNSNLKQNILEGFEEQGVKVISLFENWKENKFLLSVRGKLKHMSSPNNAAYVIYTSGSTGKPKGVIVEHRNVVSLLKNKESHFDFNEQDVWTMFHSFCFDFSVWEMYGALLYGGKLIVVPEKTTKNPSAFAQLLFEKKVTVLNQTPGAFYLLQELYLSTYSATDIRYIIFGGEALSPLKLQEWYKIHPQSKLINMYGITETTVHVTFKRIQEAEINSGISNIGKAIPTLSCYILDAAQNVCPIGIPGELYVSGVGVARGYLNRPELTQDRFIQNPFKEASRLYRTGDLARWLSNGNMEYLGRIDNQVKIRGFRIELGEIEMQLQFMEAIRDAVVLAKSVENGKKELIAYIVFKDAERSTAEIRDFLSKSLPDYMIPSHYVQLEHIPLTRNGKVDRKALPDIDGSGISSGVDYVAPRNSIEKEIAQIWQAHFSLDRVGIKDDYFQLGGDSIKTIRLISILNKSFNIGFPIVSFYENPTIEGMAYFISQSSDQVKDIRQLKENIDKTIADIETSVKDNHPQPHNIANVYPMSDIQTGMIYTSELMRENNELGVYHDQFVFQFKALDIQLLTRAMELMVEKHETLRTSYHLYDFKKQVQIIHKKAPVNIEVEDISKLTQEEIQIHIQKFLEHERIQNPFDVTKAPNWRIHIFQIADSDIILTFQFHHAMFDGWSEKNFRVELFETYKALKKNKAYRPVTLKSSMYDSIVSDFIESRNEANISFWKNKISDYKRLDIFTDNQTSNRLFKKYDKRFTSKVLSKCKQDNIEPKTLFIAGYVYILNLLSSQEDITAGLVSHRRPIIEDGDKLLGCFLNSIPFRFNMLLSKGCTWIEYIRLIASELQELKGKDRLSLNEISVMANENYSSNPFFDVLFNYVDFHVLDKFQDNEEVHSSQSENQEEDISLLGFERTNTHLDITVSLTGKEIMILINQERDLKSGHQLKDLVAYFETFFNNYLLHDGKHVNSLDIISKSETQKLLYDFNKTEILFPEANKCIHKLFEVQAKQTPDNIALSYENTEITYKELDERSKKLALYLQKHGVKPNTLVGICMDRSIEMIIGILGILKSGGAYVPIDPEYPEQRKKFIVSDSVTDKEYGAGIIISQEHLGESIRDITKEFGVREIVLSPNWEKNQSILKVKGTLKNETTFNALAYVIYTSGSTGKPKGVLVKHENVTNLLRSQKLYFQVEESDQFLLFSNFSFDASVEQMYLALLNGGTLHLISSKDILDMERFSNILKNKKITHLHTTPSFMRELPYIPDSCLKRLISGGDVFDEKIFARWGDKGVKIINEYGPTETTVTSIQREIASDEKNIGKPIGNTFCYIIDASHNIQSVGVPGELCIGGKGVTAGYLNRQELTQEKFIKNPFRDGMLYKTGDLARWLPDGNLEFLGRIDDQVKIRGYRIELGEIEYTLNQHGSIQNSVVIAKEHLGTKQLVAYSVPAIEGEKIDPHLIKEFLSRSLPEYMIPSFIISLDMIPLTTNGKIDRKALNRKELEIASVHAYVAPTTKMELKLVEIWQKVLHVDRIGIQDNFFELGGHSLLAIQLIQHIRNDLNKPSFMLKDFISTPTIKNHALLLDNSKDKRLDPHLIVFNQLEDTSSNASGTFIIPGMPGIVDGYEALAEKFAENNNSVYGIQMQGTLNGDAFLKTLEEQAAHNTNIIKKLNVRKVTLVAHSYGGLVVNEMVVQLEKEAIEVEKIVLLDSYIELPKVTVEEEVKSLFLMLSGNLNLSLDTDEVTAFSEKISNKSGKAKQQLMYDFLLEKGVNVNKAFFFNIINIYDNAMKMTYELSSNLTHSIDVIKAKKSYSDDPTLGWAPYYKSVNVIETESDHFGLIKEPFVSRWINELVLNNKK</sequence>
<dbReference type="SUPFAM" id="SSF52777">
    <property type="entry name" value="CoA-dependent acyltransferases"/>
    <property type="match status" value="6"/>
</dbReference>
<evidence type="ECO:0000259" key="14">
    <source>
        <dbReference type="PROSITE" id="PS52019"/>
    </source>
</evidence>
<keyword evidence="6" id="KW-0597">Phosphoprotein</keyword>
<evidence type="ECO:0000256" key="9">
    <source>
        <dbReference type="ARBA" id="ARBA00023268"/>
    </source>
</evidence>
<dbReference type="Gene3D" id="2.30.38.10">
    <property type="entry name" value="Luciferase, Domain 3"/>
    <property type="match status" value="3"/>
</dbReference>
<organism evidence="15 16">
    <name type="scientific">Flavivirga jejuensis</name>
    <dbReference type="NCBI Taxonomy" id="870487"/>
    <lineage>
        <taxon>Bacteria</taxon>
        <taxon>Pseudomonadati</taxon>
        <taxon>Bacteroidota</taxon>
        <taxon>Flavobacteriia</taxon>
        <taxon>Flavobacteriales</taxon>
        <taxon>Flavobacteriaceae</taxon>
        <taxon>Flavivirga</taxon>
    </lineage>
</organism>
<dbReference type="InterPro" id="IPR029058">
    <property type="entry name" value="AB_hydrolase_fold"/>
</dbReference>
<dbReference type="InterPro" id="IPR057326">
    <property type="entry name" value="KR_dom"/>
</dbReference>
<evidence type="ECO:0000256" key="10">
    <source>
        <dbReference type="PROSITE-ProRule" id="PRU01363"/>
    </source>
</evidence>
<dbReference type="InterPro" id="IPR054514">
    <property type="entry name" value="RhiE-like_linker"/>
</dbReference>
<dbReference type="InterPro" id="IPR036291">
    <property type="entry name" value="NAD(P)-bd_dom_sf"/>
</dbReference>
<dbReference type="Pfam" id="PF00109">
    <property type="entry name" value="ketoacyl-synt"/>
    <property type="match status" value="4"/>
</dbReference>
<dbReference type="CDD" id="cd00833">
    <property type="entry name" value="PKS"/>
    <property type="match status" value="4"/>
</dbReference>
<dbReference type="InterPro" id="IPR006162">
    <property type="entry name" value="Ppantetheine_attach_site"/>
</dbReference>
<evidence type="ECO:0000256" key="3">
    <source>
        <dbReference type="ARBA" id="ARBA00004792"/>
    </source>
</evidence>
<dbReference type="InterPro" id="IPR018201">
    <property type="entry name" value="Ketoacyl_synth_AS"/>
</dbReference>
<feature type="region of interest" description="N-terminal hotdog fold" evidence="10">
    <location>
        <begin position="3127"/>
        <end position="3245"/>
    </location>
</feature>
<feature type="active site" description="Proton donor; for dehydratase activity" evidence="10">
    <location>
        <position position="1870"/>
    </location>
</feature>
<keyword evidence="9" id="KW-0511">Multifunctional enzyme</keyword>
<evidence type="ECO:0000256" key="7">
    <source>
        <dbReference type="ARBA" id="ARBA00022679"/>
    </source>
</evidence>
<protein>
    <submittedName>
        <fullName evidence="15">Amino acid adenylation domain-containing protein</fullName>
    </submittedName>
</protein>
<keyword evidence="16" id="KW-1185">Reference proteome</keyword>
<dbReference type="InterPro" id="IPR000873">
    <property type="entry name" value="AMP-dep_synth/lig_dom"/>
</dbReference>
<dbReference type="SMART" id="SM00826">
    <property type="entry name" value="PKS_DH"/>
    <property type="match status" value="3"/>
</dbReference>
<keyword evidence="7" id="KW-0808">Transferase</keyword>
<dbReference type="InterPro" id="IPR049551">
    <property type="entry name" value="PKS_DH_C"/>
</dbReference>
<evidence type="ECO:0000313" key="16">
    <source>
        <dbReference type="Proteomes" id="UP001176806"/>
    </source>
</evidence>
<dbReference type="SUPFAM" id="SSF56801">
    <property type="entry name" value="Acetyl-CoA synthetase-like"/>
    <property type="match status" value="3"/>
</dbReference>
<feature type="region of interest" description="Disordered" evidence="11">
    <location>
        <begin position="4362"/>
        <end position="4392"/>
    </location>
</feature>
<dbReference type="SMART" id="SM00822">
    <property type="entry name" value="PKS_KR"/>
    <property type="match status" value="1"/>
</dbReference>
<dbReference type="CDD" id="cd19531">
    <property type="entry name" value="LCL_NRPS-like"/>
    <property type="match status" value="1"/>
</dbReference>
<dbReference type="Gene3D" id="3.40.47.10">
    <property type="match status" value="4"/>
</dbReference>
<dbReference type="Pfam" id="PF14765">
    <property type="entry name" value="PS-DH"/>
    <property type="match status" value="3"/>
</dbReference>
<feature type="region of interest" description="N-terminal hotdog fold" evidence="10">
    <location>
        <begin position="1682"/>
        <end position="1800"/>
    </location>
</feature>
<dbReference type="InterPro" id="IPR023213">
    <property type="entry name" value="CAT-like_dom_sf"/>
</dbReference>
<feature type="domain" description="PKS/mFAS DH" evidence="14">
    <location>
        <begin position="1682"/>
        <end position="1949"/>
    </location>
</feature>
<feature type="active site" description="Proton donor; for dehydratase activity" evidence="10">
    <location>
        <position position="831"/>
    </location>
</feature>
<evidence type="ECO:0000256" key="11">
    <source>
        <dbReference type="SAM" id="MobiDB-lite"/>
    </source>
</evidence>
<proteinExistence type="predicted"/>
<dbReference type="InterPro" id="IPR049900">
    <property type="entry name" value="PKS_mFAS_DH"/>
</dbReference>
<dbReference type="Proteomes" id="UP001176806">
    <property type="component" value="Unassembled WGS sequence"/>
</dbReference>
<dbReference type="InterPro" id="IPR014031">
    <property type="entry name" value="Ketoacyl_synth_C"/>
</dbReference>
<dbReference type="Gene3D" id="3.40.50.720">
    <property type="entry name" value="NAD(P)-binding Rossmann-like Domain"/>
    <property type="match status" value="1"/>
</dbReference>
<dbReference type="InterPro" id="IPR049552">
    <property type="entry name" value="PKS_DH_N"/>
</dbReference>
<dbReference type="CDD" id="cd17643">
    <property type="entry name" value="A_NRPS_Cytc1-like"/>
    <property type="match status" value="1"/>
</dbReference>
<dbReference type="Pfam" id="PF22336">
    <property type="entry name" value="RhiE-like_linker"/>
    <property type="match status" value="2"/>
</dbReference>
<comment type="subcellular location">
    <subcellularLocation>
        <location evidence="2">Cytoplasm</location>
    </subcellularLocation>
</comment>
<dbReference type="Gene3D" id="3.40.50.1820">
    <property type="entry name" value="alpha/beta hydrolase"/>
    <property type="match status" value="1"/>
</dbReference>
<feature type="region of interest" description="Disordered" evidence="11">
    <location>
        <begin position="916"/>
        <end position="935"/>
    </location>
</feature>
<feature type="compositionally biased region" description="Basic and acidic residues" evidence="11">
    <location>
        <begin position="4362"/>
        <end position="4383"/>
    </location>
</feature>
<dbReference type="InterPro" id="IPR050091">
    <property type="entry name" value="PKS_NRPS_Biosynth_Enz"/>
</dbReference>
<dbReference type="CDD" id="cd05930">
    <property type="entry name" value="A_NRPS"/>
    <property type="match status" value="1"/>
</dbReference>
<dbReference type="InterPro" id="IPR009081">
    <property type="entry name" value="PP-bd_ACP"/>
</dbReference>
<dbReference type="Gene3D" id="1.10.1200.10">
    <property type="entry name" value="ACP-like"/>
    <property type="match status" value="7"/>
</dbReference>
<feature type="domain" description="PKS/mFAS DH" evidence="14">
    <location>
        <begin position="641"/>
        <end position="916"/>
    </location>
</feature>
<dbReference type="Pfam" id="PF02801">
    <property type="entry name" value="Ketoacyl-synt_C"/>
    <property type="match status" value="4"/>
</dbReference>
<dbReference type="InterPro" id="IPR001242">
    <property type="entry name" value="Condensation_dom"/>
</dbReference>
<dbReference type="NCBIfam" id="NF003417">
    <property type="entry name" value="PRK04813.1"/>
    <property type="match status" value="3"/>
</dbReference>
<evidence type="ECO:0000256" key="6">
    <source>
        <dbReference type="ARBA" id="ARBA00022553"/>
    </source>
</evidence>
<feature type="domain" description="PKS/mFAS DH" evidence="14">
    <location>
        <begin position="3127"/>
        <end position="3394"/>
    </location>
</feature>
<dbReference type="InterPro" id="IPR025110">
    <property type="entry name" value="AMP-bd_C"/>
</dbReference>
<feature type="domain" description="Ketosynthase family 3 (KS3)" evidence="13">
    <location>
        <begin position="27"/>
        <end position="456"/>
    </location>
</feature>
<dbReference type="InterPro" id="IPR020806">
    <property type="entry name" value="PKS_PP-bd"/>
</dbReference>
<dbReference type="Gene3D" id="3.30.300.30">
    <property type="match status" value="3"/>
</dbReference>
<feature type="active site" description="Proton donor; for dehydratase activity" evidence="10">
    <location>
        <position position="3315"/>
    </location>
</feature>
<dbReference type="Pfam" id="PF00668">
    <property type="entry name" value="Condensation"/>
    <property type="match status" value="3"/>
</dbReference>
<dbReference type="Pfam" id="PF00550">
    <property type="entry name" value="PP-binding"/>
    <property type="match status" value="7"/>
</dbReference>
<feature type="region of interest" description="C-terminal hotdog fold" evidence="10">
    <location>
        <begin position="3259"/>
        <end position="3394"/>
    </location>
</feature>
<dbReference type="PROSITE" id="PS00606">
    <property type="entry name" value="KS3_1"/>
    <property type="match status" value="3"/>
</dbReference>
<feature type="region of interest" description="C-terminal hotdog fold" evidence="10">
    <location>
        <begin position="775"/>
        <end position="916"/>
    </location>
</feature>
<comment type="cofactor">
    <cofactor evidence="1">
        <name>pantetheine 4'-phosphate</name>
        <dbReference type="ChEBI" id="CHEBI:47942"/>
    </cofactor>
</comment>
<dbReference type="PROSITE" id="PS52004">
    <property type="entry name" value="KS3_2"/>
    <property type="match status" value="4"/>
</dbReference>
<feature type="domain" description="Ketosynthase family 3 (KS3)" evidence="13">
    <location>
        <begin position="2516"/>
        <end position="2949"/>
    </location>
</feature>
<dbReference type="InterPro" id="IPR020807">
    <property type="entry name" value="PKS_DH"/>
</dbReference>
<dbReference type="InterPro" id="IPR042104">
    <property type="entry name" value="PKS_dehydratase_sf"/>
</dbReference>
<feature type="region of interest" description="C-terminal hotdog fold" evidence="10">
    <location>
        <begin position="1814"/>
        <end position="1949"/>
    </location>
</feature>
<evidence type="ECO:0000259" key="12">
    <source>
        <dbReference type="PROSITE" id="PS50075"/>
    </source>
</evidence>
<dbReference type="Pfam" id="PF00501">
    <property type="entry name" value="AMP-binding"/>
    <property type="match status" value="3"/>
</dbReference>
<dbReference type="SMART" id="SM00825">
    <property type="entry name" value="PKS_KS"/>
    <property type="match status" value="4"/>
</dbReference>
<dbReference type="SMART" id="SM00823">
    <property type="entry name" value="PKS_PP"/>
    <property type="match status" value="5"/>
</dbReference>
<dbReference type="SMART" id="SM01294">
    <property type="entry name" value="PKS_PP_betabranch"/>
    <property type="match status" value="2"/>
</dbReference>
<dbReference type="PROSITE" id="PS00012">
    <property type="entry name" value="PHOSPHOPANTETHEINE"/>
    <property type="match status" value="3"/>
</dbReference>
<feature type="domain" description="Ketosynthase family 3 (KS3)" evidence="13">
    <location>
        <begin position="3962"/>
        <end position="4359"/>
    </location>
</feature>
<dbReference type="InterPro" id="IPR036736">
    <property type="entry name" value="ACP-like_sf"/>
</dbReference>
<evidence type="ECO:0000313" key="15">
    <source>
        <dbReference type="EMBL" id="MDO5976970.1"/>
    </source>
</evidence>
<feature type="domain" description="Carrier" evidence="12">
    <location>
        <begin position="5459"/>
        <end position="5534"/>
    </location>
</feature>
<dbReference type="InterPro" id="IPR014030">
    <property type="entry name" value="Ketoacyl_synth_N"/>
</dbReference>